<dbReference type="SUPFAM" id="SSF56925">
    <property type="entry name" value="OMPA-like"/>
    <property type="match status" value="1"/>
</dbReference>
<sequence length="252" mass="27416">MRCIVAMAAAILGLSTVAGEARAEPGDPGRGFDLGKLIDQGVRLFYQSTQTRGTNTPSDVTGRLRAPSLVELEAMFPSRDPAVRDGLVRAGTLEFAHVGTMGAPAGVDKGTTKEPNPKKGEFQPRLRLSLIARDWKGAISLAGSGAVPSDQIRLTRSSRMLIGRLTVGDGPVVPFFHVGAGEWRYDPDLLPFYPRNQEYATQFGAGVAVRISKHMAFAWETDYVILCRERREPQNVPNPYIIGSFGVLNVEY</sequence>
<reference evidence="2 3" key="1">
    <citation type="submission" date="2021-12" db="EMBL/GenBank/DDBJ databases">
        <title>Discovery of the Pendulisporaceae a myxobacterial family with distinct sporulation behavior and unique specialized metabolism.</title>
        <authorList>
            <person name="Garcia R."/>
            <person name="Popoff A."/>
            <person name="Bader C.D."/>
            <person name="Loehr J."/>
            <person name="Walesch S."/>
            <person name="Walt C."/>
            <person name="Boldt J."/>
            <person name="Bunk B."/>
            <person name="Haeckl F.J.F.P.J."/>
            <person name="Gunesch A.P."/>
            <person name="Birkelbach J."/>
            <person name="Nuebel U."/>
            <person name="Pietschmann T."/>
            <person name="Bach T."/>
            <person name="Mueller R."/>
        </authorList>
    </citation>
    <scope>NUCLEOTIDE SEQUENCE [LARGE SCALE GENOMIC DNA]</scope>
    <source>
        <strain evidence="2 3">MSr12523</strain>
    </source>
</reference>
<protein>
    <recommendedName>
        <fullName evidence="4">Outer membrane protein beta-barrel domain-containing protein</fullName>
    </recommendedName>
</protein>
<feature type="chain" id="PRO_5046017340" description="Outer membrane protein beta-barrel domain-containing protein" evidence="1">
    <location>
        <begin position="24"/>
        <end position="252"/>
    </location>
</feature>
<proteinExistence type="predicted"/>
<evidence type="ECO:0008006" key="4">
    <source>
        <dbReference type="Google" id="ProtNLM"/>
    </source>
</evidence>
<organism evidence="2 3">
    <name type="scientific">Pendulispora brunnea</name>
    <dbReference type="NCBI Taxonomy" id="2905690"/>
    <lineage>
        <taxon>Bacteria</taxon>
        <taxon>Pseudomonadati</taxon>
        <taxon>Myxococcota</taxon>
        <taxon>Myxococcia</taxon>
        <taxon>Myxococcales</taxon>
        <taxon>Sorangiineae</taxon>
        <taxon>Pendulisporaceae</taxon>
        <taxon>Pendulispora</taxon>
    </lineage>
</organism>
<feature type="signal peptide" evidence="1">
    <location>
        <begin position="1"/>
        <end position="23"/>
    </location>
</feature>
<evidence type="ECO:0000313" key="3">
    <source>
        <dbReference type="Proteomes" id="UP001379533"/>
    </source>
</evidence>
<gene>
    <name evidence="2" type="ORF">LZC95_52385</name>
</gene>
<keyword evidence="3" id="KW-1185">Reference proteome</keyword>
<evidence type="ECO:0000256" key="1">
    <source>
        <dbReference type="SAM" id="SignalP"/>
    </source>
</evidence>
<dbReference type="Proteomes" id="UP001379533">
    <property type="component" value="Chromosome"/>
</dbReference>
<dbReference type="EMBL" id="CP089982">
    <property type="protein sequence ID" value="WXA95008.1"/>
    <property type="molecule type" value="Genomic_DNA"/>
</dbReference>
<name>A0ABZ2K8I0_9BACT</name>
<dbReference type="InterPro" id="IPR011250">
    <property type="entry name" value="OMP/PagP_B-barrel"/>
</dbReference>
<accession>A0ABZ2K8I0</accession>
<dbReference type="RefSeq" id="WP_394845618.1">
    <property type="nucleotide sequence ID" value="NZ_CP089982.1"/>
</dbReference>
<evidence type="ECO:0000313" key="2">
    <source>
        <dbReference type="EMBL" id="WXA95008.1"/>
    </source>
</evidence>
<keyword evidence="1" id="KW-0732">Signal</keyword>